<evidence type="ECO:0000256" key="1">
    <source>
        <dbReference type="ARBA" id="ARBA00004496"/>
    </source>
</evidence>
<keyword evidence="9" id="KW-1185">Reference proteome</keyword>
<dbReference type="GO" id="GO:0008017">
    <property type="term" value="F:microtubule binding"/>
    <property type="evidence" value="ECO:0007669"/>
    <property type="project" value="TreeGrafter"/>
</dbReference>
<protein>
    <recommendedName>
        <fullName evidence="3">Cysteine-rich PDZ-binding protein</fullName>
    </recommendedName>
    <alternativeName>
        <fullName evidence="8">Cysteine-rich interactor of PDZ three</fullName>
    </alternativeName>
</protein>
<name>A0A0N4Z9F3_PARTI</name>
<evidence type="ECO:0000256" key="2">
    <source>
        <dbReference type="ARBA" id="ARBA00009021"/>
    </source>
</evidence>
<reference evidence="10" key="1">
    <citation type="submission" date="2017-02" db="UniProtKB">
        <authorList>
            <consortium name="WormBaseParasite"/>
        </authorList>
    </citation>
    <scope>IDENTIFICATION</scope>
</reference>
<dbReference type="GO" id="GO:0006397">
    <property type="term" value="P:mRNA processing"/>
    <property type="evidence" value="ECO:0007669"/>
    <property type="project" value="UniProtKB-KW"/>
</dbReference>
<comment type="subcellular location">
    <subcellularLocation>
        <location evidence="1">Cytoplasm</location>
    </subcellularLocation>
</comment>
<proteinExistence type="inferred from homology"/>
<dbReference type="PANTHER" id="PTHR11805">
    <property type="entry name" value="CYSTEINE-RICH PDZ-BINDING PROTEIN"/>
    <property type="match status" value="1"/>
</dbReference>
<dbReference type="AlphaFoldDB" id="A0A0N4Z9F3"/>
<dbReference type="STRING" id="131310.A0A0N4Z9F3"/>
<evidence type="ECO:0000256" key="6">
    <source>
        <dbReference type="ARBA" id="ARBA00022728"/>
    </source>
</evidence>
<evidence type="ECO:0000313" key="10">
    <source>
        <dbReference type="WBParaSite" id="PTRK_0000394250.1"/>
    </source>
</evidence>
<dbReference type="Pfam" id="PF10235">
    <property type="entry name" value="Cript"/>
    <property type="match status" value="1"/>
</dbReference>
<dbReference type="WBParaSite" id="PTRK_0000394250.1">
    <property type="protein sequence ID" value="PTRK_0000394250.1"/>
    <property type="gene ID" value="PTRK_0000394250"/>
</dbReference>
<keyword evidence="4" id="KW-0963">Cytoplasm</keyword>
<evidence type="ECO:0000256" key="3">
    <source>
        <dbReference type="ARBA" id="ARBA00018615"/>
    </source>
</evidence>
<dbReference type="GO" id="GO:0030165">
    <property type="term" value="F:PDZ domain binding"/>
    <property type="evidence" value="ECO:0007669"/>
    <property type="project" value="TreeGrafter"/>
</dbReference>
<sequence length="87" mass="10031">MVCENCISKLRQLPSSRRKLKITDKPLQQNDKFKKTSADKFKKCKICKKVTHREGAYYCQDCSYQKGICALCGRKISNTTSYRQSAT</sequence>
<dbReference type="Proteomes" id="UP000038045">
    <property type="component" value="Unplaced"/>
</dbReference>
<accession>A0A0N4Z9F3</accession>
<dbReference type="GO" id="GO:0005737">
    <property type="term" value="C:cytoplasm"/>
    <property type="evidence" value="ECO:0007669"/>
    <property type="project" value="UniProtKB-SubCell"/>
</dbReference>
<keyword evidence="6" id="KW-0747">Spliceosome</keyword>
<evidence type="ECO:0000256" key="7">
    <source>
        <dbReference type="ARBA" id="ARBA00023187"/>
    </source>
</evidence>
<organism evidence="9 10">
    <name type="scientific">Parastrongyloides trichosuri</name>
    <name type="common">Possum-specific nematode worm</name>
    <dbReference type="NCBI Taxonomy" id="131310"/>
    <lineage>
        <taxon>Eukaryota</taxon>
        <taxon>Metazoa</taxon>
        <taxon>Ecdysozoa</taxon>
        <taxon>Nematoda</taxon>
        <taxon>Chromadorea</taxon>
        <taxon>Rhabditida</taxon>
        <taxon>Tylenchina</taxon>
        <taxon>Panagrolaimomorpha</taxon>
        <taxon>Strongyloidoidea</taxon>
        <taxon>Strongyloididae</taxon>
        <taxon>Parastrongyloides</taxon>
    </lineage>
</organism>
<dbReference type="GO" id="GO:0008380">
    <property type="term" value="P:RNA splicing"/>
    <property type="evidence" value="ECO:0007669"/>
    <property type="project" value="UniProtKB-KW"/>
</dbReference>
<evidence type="ECO:0000256" key="4">
    <source>
        <dbReference type="ARBA" id="ARBA00022490"/>
    </source>
</evidence>
<evidence type="ECO:0000256" key="8">
    <source>
        <dbReference type="ARBA" id="ARBA00032518"/>
    </source>
</evidence>
<evidence type="ECO:0000313" key="9">
    <source>
        <dbReference type="Proteomes" id="UP000038045"/>
    </source>
</evidence>
<evidence type="ECO:0000256" key="5">
    <source>
        <dbReference type="ARBA" id="ARBA00022664"/>
    </source>
</evidence>
<keyword evidence="7" id="KW-0508">mRNA splicing</keyword>
<dbReference type="GO" id="GO:0030425">
    <property type="term" value="C:dendrite"/>
    <property type="evidence" value="ECO:0007669"/>
    <property type="project" value="TreeGrafter"/>
</dbReference>
<dbReference type="InterPro" id="IPR019367">
    <property type="entry name" value="PDZ-binding_CRIPT"/>
</dbReference>
<dbReference type="PANTHER" id="PTHR11805:SF1">
    <property type="entry name" value="CYSTEINE-RICH PDZ-BINDING PROTEIN"/>
    <property type="match status" value="1"/>
</dbReference>
<comment type="similarity">
    <text evidence="2">Belongs to the CRIPT family.</text>
</comment>
<dbReference type="GO" id="GO:0031122">
    <property type="term" value="P:cytoplasmic microtubule organization"/>
    <property type="evidence" value="ECO:0007669"/>
    <property type="project" value="TreeGrafter"/>
</dbReference>
<keyword evidence="5" id="KW-0507">mRNA processing</keyword>
<dbReference type="GO" id="GO:0005681">
    <property type="term" value="C:spliceosomal complex"/>
    <property type="evidence" value="ECO:0007669"/>
    <property type="project" value="UniProtKB-KW"/>
</dbReference>